<protein>
    <submittedName>
        <fullName evidence="1">Uncharacterized protein</fullName>
    </submittedName>
</protein>
<feature type="non-terminal residue" evidence="1">
    <location>
        <position position="139"/>
    </location>
</feature>
<comment type="caution">
    <text evidence="1">The sequence shown here is derived from an EMBL/GenBank/DDBJ whole genome shotgun (WGS) entry which is preliminary data.</text>
</comment>
<name>X0Y495_9ZZZZ</name>
<reference evidence="1" key="1">
    <citation type="journal article" date="2014" name="Front. Microbiol.">
        <title>High frequency of phylogenetically diverse reductive dehalogenase-homologous genes in deep subseafloor sedimentary metagenomes.</title>
        <authorList>
            <person name="Kawai M."/>
            <person name="Futagami T."/>
            <person name="Toyoda A."/>
            <person name="Takaki Y."/>
            <person name="Nishi S."/>
            <person name="Hori S."/>
            <person name="Arai W."/>
            <person name="Tsubouchi T."/>
            <person name="Morono Y."/>
            <person name="Uchiyama I."/>
            <person name="Ito T."/>
            <person name="Fujiyama A."/>
            <person name="Inagaki F."/>
            <person name="Takami H."/>
        </authorList>
    </citation>
    <scope>NUCLEOTIDE SEQUENCE</scope>
    <source>
        <strain evidence="1">Expedition CK06-06</strain>
    </source>
</reference>
<accession>X0Y495</accession>
<organism evidence="1">
    <name type="scientific">marine sediment metagenome</name>
    <dbReference type="NCBI Taxonomy" id="412755"/>
    <lineage>
        <taxon>unclassified sequences</taxon>
        <taxon>metagenomes</taxon>
        <taxon>ecological metagenomes</taxon>
    </lineage>
</organism>
<dbReference type="AlphaFoldDB" id="X0Y495"/>
<dbReference type="EMBL" id="BARS01056523">
    <property type="protein sequence ID" value="GAG43473.1"/>
    <property type="molecule type" value="Genomic_DNA"/>
</dbReference>
<sequence length="139" mass="14864">MAGSNGWAFWACSEFCGVTPDGQIKAADRSKQEHWRVDAGGQVALSTPRNGWASLRVVAEGAGEFAVRAEVDEPLAVELYREFYHKMAGEEPLYLADALVPVDSGATLAVPNADDPAGDQKVQSLWVDLFIPSDAKAGV</sequence>
<evidence type="ECO:0000313" key="1">
    <source>
        <dbReference type="EMBL" id="GAG43473.1"/>
    </source>
</evidence>
<proteinExistence type="predicted"/>
<gene>
    <name evidence="1" type="ORF">S01H1_83208</name>
</gene>